<evidence type="ECO:0000313" key="1">
    <source>
        <dbReference type="EMBL" id="RBL93062.1"/>
    </source>
</evidence>
<accession>A0A365Y3A8</accession>
<name>A0A365Y3A8_9BACT</name>
<dbReference type="EMBL" id="QFFJ01000001">
    <property type="protein sequence ID" value="RBL93062.1"/>
    <property type="molecule type" value="Genomic_DNA"/>
</dbReference>
<dbReference type="OrthoDB" id="670595at2"/>
<gene>
    <name evidence="1" type="ORF">DF182_10965</name>
</gene>
<proteinExistence type="predicted"/>
<dbReference type="RefSeq" id="WP_113615658.1">
    <property type="nucleotide sequence ID" value="NZ_QFFJ01000001.1"/>
</dbReference>
<evidence type="ECO:0000313" key="2">
    <source>
        <dbReference type="Proteomes" id="UP000253410"/>
    </source>
</evidence>
<sequence>MRRDYIVEIFEELGKILAAVVLLKKTQPGKALDQINTAFKGTKFGDRAAFDSLSTEAFPDFLEQRQMGYETAEVIVDLLLEEVEIRLAMGDVEPLPALLEKTRLLMDYAVQKETALKIFSLKHDQQSARLKDLSGKII</sequence>
<comment type="caution">
    <text evidence="1">The sequence shown here is derived from an EMBL/GenBank/DDBJ whole genome shotgun (WGS) entry which is preliminary data.</text>
</comment>
<dbReference type="Proteomes" id="UP000253410">
    <property type="component" value="Unassembled WGS sequence"/>
</dbReference>
<keyword evidence="2" id="KW-1185">Reference proteome</keyword>
<dbReference type="AlphaFoldDB" id="A0A365Y3A8"/>
<protein>
    <submittedName>
        <fullName evidence="1">Uncharacterized protein</fullName>
    </submittedName>
</protein>
<organism evidence="1 2">
    <name type="scientific">Chitinophaga flava</name>
    <dbReference type="NCBI Taxonomy" id="2259036"/>
    <lineage>
        <taxon>Bacteria</taxon>
        <taxon>Pseudomonadati</taxon>
        <taxon>Bacteroidota</taxon>
        <taxon>Chitinophagia</taxon>
        <taxon>Chitinophagales</taxon>
        <taxon>Chitinophagaceae</taxon>
        <taxon>Chitinophaga</taxon>
    </lineage>
</organism>
<reference evidence="1 2" key="1">
    <citation type="submission" date="2018-05" db="EMBL/GenBank/DDBJ databases">
        <title>Chitinophaga sp. K3CV102501T nov., isolated from isolated from a monsoon evergreen broad-leaved forest soil.</title>
        <authorList>
            <person name="Lv Y."/>
        </authorList>
    </citation>
    <scope>NUCLEOTIDE SEQUENCE [LARGE SCALE GENOMIC DNA]</scope>
    <source>
        <strain evidence="1 2">GDMCC 1.1325</strain>
    </source>
</reference>